<name>A0AAV3UE92_9EURY</name>
<evidence type="ECO:0000256" key="2">
    <source>
        <dbReference type="SAM" id="Phobius"/>
    </source>
</evidence>
<reference evidence="4 5" key="1">
    <citation type="journal article" date="2019" name="Int. J. Syst. Evol. Microbiol.">
        <title>The Global Catalogue of Microorganisms (GCM) 10K type strain sequencing project: providing services to taxonomists for standard genome sequencing and annotation.</title>
        <authorList>
            <consortium name="The Broad Institute Genomics Platform"/>
            <consortium name="The Broad Institute Genome Sequencing Center for Infectious Disease"/>
            <person name="Wu L."/>
            <person name="Ma J."/>
        </authorList>
    </citation>
    <scope>NUCLEOTIDE SEQUENCE [LARGE SCALE GENOMIC DNA]</scope>
    <source>
        <strain evidence="4 5">JCM 17504</strain>
    </source>
</reference>
<gene>
    <name evidence="4" type="ORF">GCM10025751_14220</name>
</gene>
<evidence type="ECO:0000313" key="4">
    <source>
        <dbReference type="EMBL" id="GAA5045785.1"/>
    </source>
</evidence>
<feature type="compositionally biased region" description="Basic and acidic residues" evidence="1">
    <location>
        <begin position="83"/>
        <end position="98"/>
    </location>
</feature>
<accession>A0AAV3UE92</accession>
<dbReference type="Proteomes" id="UP001501729">
    <property type="component" value="Unassembled WGS sequence"/>
</dbReference>
<organism evidence="4 5">
    <name type="scientific">Haladaptatus pallidirubidus</name>
    <dbReference type="NCBI Taxonomy" id="1008152"/>
    <lineage>
        <taxon>Archaea</taxon>
        <taxon>Methanobacteriati</taxon>
        <taxon>Methanobacteriota</taxon>
        <taxon>Stenosarchaea group</taxon>
        <taxon>Halobacteria</taxon>
        <taxon>Halobacteriales</taxon>
        <taxon>Haladaptataceae</taxon>
        <taxon>Haladaptatus</taxon>
    </lineage>
</organism>
<keyword evidence="2" id="KW-1133">Transmembrane helix</keyword>
<feature type="transmembrane region" description="Helical" evidence="2">
    <location>
        <begin position="20"/>
        <end position="38"/>
    </location>
</feature>
<evidence type="ECO:0000259" key="3">
    <source>
        <dbReference type="Pfam" id="PF26465"/>
    </source>
</evidence>
<keyword evidence="2" id="KW-0472">Membrane</keyword>
<evidence type="ECO:0000313" key="5">
    <source>
        <dbReference type="Proteomes" id="UP001501729"/>
    </source>
</evidence>
<sequence>MGSSLLDRSEEVDRKRAAKAIAPFLVLGLLNLALILGWGMNPLWGFAILPPILFISVIGWIGFKSGFITDHADYREEDSEETGSDHITDDHTHTDQSD</sequence>
<dbReference type="AlphaFoldDB" id="A0AAV3UE92"/>
<comment type="caution">
    <text evidence="4">The sequence shown here is derived from an EMBL/GenBank/DDBJ whole genome shotgun (WGS) entry which is preliminary data.</text>
</comment>
<feature type="region of interest" description="Disordered" evidence="1">
    <location>
        <begin position="74"/>
        <end position="98"/>
    </location>
</feature>
<feature type="domain" description="DUF8142" evidence="3">
    <location>
        <begin position="7"/>
        <end position="71"/>
    </location>
</feature>
<keyword evidence="5" id="KW-1185">Reference proteome</keyword>
<dbReference type="RefSeq" id="WP_227776206.1">
    <property type="nucleotide sequence ID" value="NZ_BAABKX010000001.1"/>
</dbReference>
<dbReference type="EMBL" id="BAABKX010000001">
    <property type="protein sequence ID" value="GAA5045785.1"/>
    <property type="molecule type" value="Genomic_DNA"/>
</dbReference>
<dbReference type="Pfam" id="PF26465">
    <property type="entry name" value="DUF8142"/>
    <property type="match status" value="1"/>
</dbReference>
<feature type="transmembrane region" description="Helical" evidence="2">
    <location>
        <begin position="44"/>
        <end position="63"/>
    </location>
</feature>
<dbReference type="InterPro" id="IPR058455">
    <property type="entry name" value="DUF8142"/>
</dbReference>
<keyword evidence="2" id="KW-0812">Transmembrane</keyword>
<dbReference type="GeneID" id="68612009"/>
<proteinExistence type="predicted"/>
<protein>
    <recommendedName>
        <fullName evidence="3">DUF8142 domain-containing protein</fullName>
    </recommendedName>
</protein>
<evidence type="ECO:0000256" key="1">
    <source>
        <dbReference type="SAM" id="MobiDB-lite"/>
    </source>
</evidence>